<evidence type="ECO:0000313" key="2">
    <source>
        <dbReference type="Proteomes" id="UP000438429"/>
    </source>
</evidence>
<dbReference type="AlphaFoldDB" id="A0A6A4RQZ2"/>
<protein>
    <submittedName>
        <fullName evidence="1">Uncharacterized protein</fullName>
    </submittedName>
</protein>
<proteinExistence type="predicted"/>
<reference evidence="1 2" key="1">
    <citation type="submission" date="2019-06" db="EMBL/GenBank/DDBJ databases">
        <title>Draft genomes of female and male turbot (Scophthalmus maximus).</title>
        <authorList>
            <person name="Xu H."/>
            <person name="Xu X.-W."/>
            <person name="Shao C."/>
            <person name="Chen S."/>
        </authorList>
    </citation>
    <scope>NUCLEOTIDE SEQUENCE [LARGE SCALE GENOMIC DNA]</scope>
    <source>
        <strain evidence="1">Ysfricsl-2016a</strain>
        <tissue evidence="1">Blood</tissue>
    </source>
</reference>
<comment type="caution">
    <text evidence="1">The sequence shown here is derived from an EMBL/GenBank/DDBJ whole genome shotgun (WGS) entry which is preliminary data.</text>
</comment>
<name>A0A6A4RQZ2_SCOMX</name>
<dbReference type="Proteomes" id="UP000438429">
    <property type="component" value="Unassembled WGS sequence"/>
</dbReference>
<evidence type="ECO:0000313" key="1">
    <source>
        <dbReference type="EMBL" id="KAF0024443.1"/>
    </source>
</evidence>
<organism evidence="1 2">
    <name type="scientific">Scophthalmus maximus</name>
    <name type="common">Turbot</name>
    <name type="synonym">Psetta maxima</name>
    <dbReference type="NCBI Taxonomy" id="52904"/>
    <lineage>
        <taxon>Eukaryota</taxon>
        <taxon>Metazoa</taxon>
        <taxon>Chordata</taxon>
        <taxon>Craniata</taxon>
        <taxon>Vertebrata</taxon>
        <taxon>Euteleostomi</taxon>
        <taxon>Actinopterygii</taxon>
        <taxon>Neopterygii</taxon>
        <taxon>Teleostei</taxon>
        <taxon>Neoteleostei</taxon>
        <taxon>Acanthomorphata</taxon>
        <taxon>Carangaria</taxon>
        <taxon>Pleuronectiformes</taxon>
        <taxon>Pleuronectoidei</taxon>
        <taxon>Scophthalmidae</taxon>
        <taxon>Scophthalmus</taxon>
    </lineage>
</organism>
<accession>A0A6A4RQZ2</accession>
<dbReference type="EMBL" id="VEVO01000021">
    <property type="protein sequence ID" value="KAF0024443.1"/>
    <property type="molecule type" value="Genomic_DNA"/>
</dbReference>
<sequence>MTASSVALLSAELETESLFTGDEVPLLPYSCPRTSASIGPRVTAEGKFSAPSVKPQAVGGECGVGFRNALTCDCYHRSNHMYLFTGISSSLDMRSVNSDE</sequence>
<gene>
    <name evidence="1" type="ORF">F2P81_023245</name>
</gene>